<dbReference type="AlphaFoldDB" id="A0A5N6T7Z5"/>
<gene>
    <name evidence="2" type="ORF">BDV38DRAFT_234900</name>
</gene>
<evidence type="ECO:0000313" key="2">
    <source>
        <dbReference type="EMBL" id="KAE8142498.1"/>
    </source>
</evidence>
<dbReference type="Proteomes" id="UP000325672">
    <property type="component" value="Unassembled WGS sequence"/>
</dbReference>
<dbReference type="GeneID" id="43637502"/>
<keyword evidence="3" id="KW-1185">Reference proteome</keyword>
<dbReference type="EMBL" id="ML743554">
    <property type="protein sequence ID" value="KAE8142498.1"/>
    <property type="molecule type" value="Genomic_DNA"/>
</dbReference>
<organism evidence="2 3">
    <name type="scientific">Aspergillus pseudotamarii</name>
    <dbReference type="NCBI Taxonomy" id="132259"/>
    <lineage>
        <taxon>Eukaryota</taxon>
        <taxon>Fungi</taxon>
        <taxon>Dikarya</taxon>
        <taxon>Ascomycota</taxon>
        <taxon>Pezizomycotina</taxon>
        <taxon>Eurotiomycetes</taxon>
        <taxon>Eurotiomycetidae</taxon>
        <taxon>Eurotiales</taxon>
        <taxon>Aspergillaceae</taxon>
        <taxon>Aspergillus</taxon>
        <taxon>Aspergillus subgen. Circumdati</taxon>
    </lineage>
</organism>
<evidence type="ECO:0008006" key="4">
    <source>
        <dbReference type="Google" id="ProtNLM"/>
    </source>
</evidence>
<evidence type="ECO:0000256" key="1">
    <source>
        <dbReference type="SAM" id="SignalP"/>
    </source>
</evidence>
<accession>A0A5N6T7Z5</accession>
<dbReference type="RefSeq" id="XP_031918561.1">
    <property type="nucleotide sequence ID" value="XM_032053292.1"/>
</dbReference>
<protein>
    <recommendedName>
        <fullName evidence="4">Secreted protein</fullName>
    </recommendedName>
</protein>
<evidence type="ECO:0000313" key="3">
    <source>
        <dbReference type="Proteomes" id="UP000325672"/>
    </source>
</evidence>
<feature type="signal peptide" evidence="1">
    <location>
        <begin position="1"/>
        <end position="26"/>
    </location>
</feature>
<name>A0A5N6T7Z5_ASPPS</name>
<sequence length="172" mass="19217">MESCLLVLFFFLVLFFTIFIPGNVQSYISLDLLPEWPGCPMQSIRGDRPTMQTTLRPWDYRRNTTMTHIQTESQKHMTDTKPTCIIDQIIGRLALPVVPLQLFVSPSRIHCLLYLSTDSLSCLPVTLSLPAPTVLISSELIPVNSAIHPIVGPPTSERISGPSVRAFSVRLP</sequence>
<keyword evidence="1" id="KW-0732">Signal</keyword>
<proteinExistence type="predicted"/>
<reference evidence="2 3" key="1">
    <citation type="submission" date="2019-04" db="EMBL/GenBank/DDBJ databases">
        <title>Friends and foes A comparative genomics study of 23 Aspergillus species from section Flavi.</title>
        <authorList>
            <consortium name="DOE Joint Genome Institute"/>
            <person name="Kjaerbolling I."/>
            <person name="Vesth T."/>
            <person name="Frisvad J.C."/>
            <person name="Nybo J.L."/>
            <person name="Theobald S."/>
            <person name="Kildgaard S."/>
            <person name="Isbrandt T."/>
            <person name="Kuo A."/>
            <person name="Sato A."/>
            <person name="Lyhne E.K."/>
            <person name="Kogle M.E."/>
            <person name="Wiebenga A."/>
            <person name="Kun R.S."/>
            <person name="Lubbers R.J."/>
            <person name="Makela M.R."/>
            <person name="Barry K."/>
            <person name="Chovatia M."/>
            <person name="Clum A."/>
            <person name="Daum C."/>
            <person name="Haridas S."/>
            <person name="He G."/>
            <person name="LaButti K."/>
            <person name="Lipzen A."/>
            <person name="Mondo S."/>
            <person name="Riley R."/>
            <person name="Salamov A."/>
            <person name="Simmons B.A."/>
            <person name="Magnuson J.K."/>
            <person name="Henrissat B."/>
            <person name="Mortensen U.H."/>
            <person name="Larsen T.O."/>
            <person name="Devries R.P."/>
            <person name="Grigoriev I.V."/>
            <person name="Machida M."/>
            <person name="Baker S.E."/>
            <person name="Andersen M.R."/>
        </authorList>
    </citation>
    <scope>NUCLEOTIDE SEQUENCE [LARGE SCALE GENOMIC DNA]</scope>
    <source>
        <strain evidence="2 3">CBS 117625</strain>
    </source>
</reference>
<feature type="chain" id="PRO_5025003544" description="Secreted protein" evidence="1">
    <location>
        <begin position="27"/>
        <end position="172"/>
    </location>
</feature>